<dbReference type="GO" id="GO:0008270">
    <property type="term" value="F:zinc ion binding"/>
    <property type="evidence" value="ECO:0007669"/>
    <property type="project" value="InterPro"/>
</dbReference>
<gene>
    <name evidence="3" type="ORF">ZHAS_00000100</name>
</gene>
<dbReference type="SUPFAM" id="SSF57716">
    <property type="entry name" value="Glucocorticoid receptor-like (DNA-binding domain)"/>
    <property type="match status" value="1"/>
</dbReference>
<name>A0A084V9V1_ANOSI</name>
<dbReference type="VEuPathDB" id="VectorBase:ASIS021902"/>
<feature type="compositionally biased region" description="Polar residues" evidence="1">
    <location>
        <begin position="168"/>
        <end position="193"/>
    </location>
</feature>
<dbReference type="SMART" id="SM00868">
    <property type="entry name" value="zf-AD"/>
    <property type="match status" value="1"/>
</dbReference>
<dbReference type="VEuPathDB" id="VectorBase:ASIC000100"/>
<dbReference type="Proteomes" id="UP000030765">
    <property type="component" value="Unassembled WGS sequence"/>
</dbReference>
<evidence type="ECO:0000256" key="1">
    <source>
        <dbReference type="SAM" id="MobiDB-lite"/>
    </source>
</evidence>
<dbReference type="OrthoDB" id="10663644at2759"/>
<dbReference type="InterPro" id="IPR012934">
    <property type="entry name" value="Znf_AD"/>
</dbReference>
<protein>
    <submittedName>
        <fullName evidence="3">AGAP010979-PA-like protein</fullName>
    </submittedName>
</protein>
<dbReference type="AlphaFoldDB" id="A0A084V9V1"/>
<evidence type="ECO:0000313" key="3">
    <source>
        <dbReference type="EMBL" id="KFB34745.1"/>
    </source>
</evidence>
<dbReference type="EMBL" id="KE523882">
    <property type="protein sequence ID" value="KFB34745.1"/>
    <property type="molecule type" value="Genomic_DNA"/>
</dbReference>
<dbReference type="GO" id="GO:0005634">
    <property type="term" value="C:nucleus"/>
    <property type="evidence" value="ECO:0007669"/>
    <property type="project" value="InterPro"/>
</dbReference>
<reference evidence="3 5" key="1">
    <citation type="journal article" date="2014" name="BMC Genomics">
        <title>Genome sequence of Anopheles sinensis provides insight into genetics basis of mosquito competence for malaria parasites.</title>
        <authorList>
            <person name="Zhou D."/>
            <person name="Zhang D."/>
            <person name="Ding G."/>
            <person name="Shi L."/>
            <person name="Hou Q."/>
            <person name="Ye Y."/>
            <person name="Xu Y."/>
            <person name="Zhou H."/>
            <person name="Xiong C."/>
            <person name="Li S."/>
            <person name="Yu J."/>
            <person name="Hong S."/>
            <person name="Yu X."/>
            <person name="Zou P."/>
            <person name="Chen C."/>
            <person name="Chang X."/>
            <person name="Wang W."/>
            <person name="Lv Y."/>
            <person name="Sun Y."/>
            <person name="Ma L."/>
            <person name="Shen B."/>
            <person name="Zhu C."/>
        </authorList>
    </citation>
    <scope>NUCLEOTIDE SEQUENCE [LARGE SCALE GENOMIC DNA]</scope>
</reference>
<evidence type="ECO:0000259" key="2">
    <source>
        <dbReference type="SMART" id="SM00868"/>
    </source>
</evidence>
<proteinExistence type="predicted"/>
<feature type="region of interest" description="Disordered" evidence="1">
    <location>
        <begin position="167"/>
        <end position="193"/>
    </location>
</feature>
<accession>A0A084V9V1</accession>
<keyword evidence="5" id="KW-1185">Reference proteome</keyword>
<evidence type="ECO:0000313" key="5">
    <source>
        <dbReference type="Proteomes" id="UP000030765"/>
    </source>
</evidence>
<dbReference type="Gene3D" id="3.40.1800.20">
    <property type="match status" value="1"/>
</dbReference>
<dbReference type="Pfam" id="PF07776">
    <property type="entry name" value="zf-AD"/>
    <property type="match status" value="1"/>
</dbReference>
<dbReference type="EnsemblMetazoa" id="ASIC000100-RA">
    <property type="protein sequence ID" value="ASIC000100-PA"/>
    <property type="gene ID" value="ASIC000100"/>
</dbReference>
<organism evidence="3">
    <name type="scientific">Anopheles sinensis</name>
    <name type="common">Mosquito</name>
    <dbReference type="NCBI Taxonomy" id="74873"/>
    <lineage>
        <taxon>Eukaryota</taxon>
        <taxon>Metazoa</taxon>
        <taxon>Ecdysozoa</taxon>
        <taxon>Arthropoda</taxon>
        <taxon>Hexapoda</taxon>
        <taxon>Insecta</taxon>
        <taxon>Pterygota</taxon>
        <taxon>Neoptera</taxon>
        <taxon>Endopterygota</taxon>
        <taxon>Diptera</taxon>
        <taxon>Nematocera</taxon>
        <taxon>Culicoidea</taxon>
        <taxon>Culicidae</taxon>
        <taxon>Anophelinae</taxon>
        <taxon>Anopheles</taxon>
    </lineage>
</organism>
<evidence type="ECO:0000313" key="4">
    <source>
        <dbReference type="EnsemblMetazoa" id="ASIC000100-PA"/>
    </source>
</evidence>
<dbReference type="EMBL" id="ATLV01000457">
    <property type="status" value="NOT_ANNOTATED_CDS"/>
    <property type="molecule type" value="Genomic_DNA"/>
</dbReference>
<sequence>MERDPFSGPLAIVSWYCRICTTTSGVDCPIYEAPNEDEGTASLHMMLAKLFPSVFNESQVLSDKVMDWPSKICQDCKGKVVESYGLYELCTKSAQQLALLAAKQQTAVKQAFQDETDDPGDISMKFLDYEEPMMLKEEYDSDDQSSECIGFESVSCTTDGFTDIEDGQSATDSSLMRESNVSSPATKTQLNRSTKTTEGKLCRLVQILLSKRKQKFLENPAAGLKQRATQIAKG</sequence>
<reference evidence="4" key="2">
    <citation type="submission" date="2020-05" db="UniProtKB">
        <authorList>
            <consortium name="EnsemblMetazoa"/>
        </authorList>
    </citation>
    <scope>IDENTIFICATION</scope>
</reference>
<feature type="domain" description="ZAD" evidence="2">
    <location>
        <begin position="16"/>
        <end position="100"/>
    </location>
</feature>